<feature type="signal peptide" evidence="2">
    <location>
        <begin position="1"/>
        <end position="20"/>
    </location>
</feature>
<evidence type="ECO:0000256" key="1">
    <source>
        <dbReference type="SAM" id="MobiDB-lite"/>
    </source>
</evidence>
<evidence type="ECO:0000313" key="3">
    <source>
        <dbReference type="EMBL" id="MDY7227075.1"/>
    </source>
</evidence>
<proteinExistence type="predicted"/>
<dbReference type="Proteomes" id="UP001291309">
    <property type="component" value="Unassembled WGS sequence"/>
</dbReference>
<feature type="compositionally biased region" description="Acidic residues" evidence="1">
    <location>
        <begin position="43"/>
        <end position="60"/>
    </location>
</feature>
<evidence type="ECO:0000256" key="2">
    <source>
        <dbReference type="SAM" id="SignalP"/>
    </source>
</evidence>
<dbReference type="EMBL" id="JAXIVS010000003">
    <property type="protein sequence ID" value="MDY7227075.1"/>
    <property type="molecule type" value="Genomic_DNA"/>
</dbReference>
<sequence>MKTLALTLLFILSLVTLLSAARADALSQPRIESRMARPLPLPEGDDKDDDKKDDEEDEEEYRGLSSHAALELVDPGGLDDVLRLRLAARLGP</sequence>
<dbReference type="RefSeq" id="WP_321545791.1">
    <property type="nucleotide sequence ID" value="NZ_JAXIVS010000003.1"/>
</dbReference>
<organism evidence="3 4">
    <name type="scientific">Hyalangium rubrum</name>
    <dbReference type="NCBI Taxonomy" id="3103134"/>
    <lineage>
        <taxon>Bacteria</taxon>
        <taxon>Pseudomonadati</taxon>
        <taxon>Myxococcota</taxon>
        <taxon>Myxococcia</taxon>
        <taxon>Myxococcales</taxon>
        <taxon>Cystobacterineae</taxon>
        <taxon>Archangiaceae</taxon>
        <taxon>Hyalangium</taxon>
    </lineage>
</organism>
<accession>A0ABU5H0U7</accession>
<evidence type="ECO:0000313" key="4">
    <source>
        <dbReference type="Proteomes" id="UP001291309"/>
    </source>
</evidence>
<protein>
    <submittedName>
        <fullName evidence="3">Uncharacterized protein</fullName>
    </submittedName>
</protein>
<gene>
    <name evidence="3" type="ORF">SYV04_11765</name>
</gene>
<feature type="region of interest" description="Disordered" evidence="1">
    <location>
        <begin position="29"/>
        <end position="68"/>
    </location>
</feature>
<keyword evidence="2" id="KW-0732">Signal</keyword>
<name>A0ABU5H0U7_9BACT</name>
<reference evidence="3 4" key="1">
    <citation type="submission" date="2023-12" db="EMBL/GenBank/DDBJ databases">
        <title>the genome sequence of Hyalangium sp. s54d21.</title>
        <authorList>
            <person name="Zhang X."/>
        </authorList>
    </citation>
    <scope>NUCLEOTIDE SEQUENCE [LARGE SCALE GENOMIC DNA]</scope>
    <source>
        <strain evidence="4">s54d21</strain>
    </source>
</reference>
<feature type="chain" id="PRO_5045254122" evidence="2">
    <location>
        <begin position="21"/>
        <end position="92"/>
    </location>
</feature>
<comment type="caution">
    <text evidence="3">The sequence shown here is derived from an EMBL/GenBank/DDBJ whole genome shotgun (WGS) entry which is preliminary data.</text>
</comment>
<keyword evidence="4" id="KW-1185">Reference proteome</keyword>